<dbReference type="InterPro" id="IPR002176">
    <property type="entry name" value="X-over_junc_endoDNase_RuvC"/>
</dbReference>
<name>A0A8S5URK5_9CAUD</name>
<comment type="similarity">
    <text evidence="1">Belongs to the RuvC family.</text>
</comment>
<dbReference type="Gene3D" id="3.30.420.10">
    <property type="entry name" value="Ribonuclease H-like superfamily/Ribonuclease H"/>
    <property type="match status" value="1"/>
</dbReference>
<dbReference type="GO" id="GO:0003677">
    <property type="term" value="F:DNA binding"/>
    <property type="evidence" value="ECO:0007669"/>
    <property type="project" value="UniProtKB-KW"/>
</dbReference>
<evidence type="ECO:0000256" key="1">
    <source>
        <dbReference type="ARBA" id="ARBA00009518"/>
    </source>
</evidence>
<evidence type="ECO:0000256" key="2">
    <source>
        <dbReference type="ARBA" id="ARBA00022763"/>
    </source>
</evidence>
<dbReference type="InterPro" id="IPR036397">
    <property type="entry name" value="RNaseH_sf"/>
</dbReference>
<dbReference type="Pfam" id="PF02075">
    <property type="entry name" value="RuvC"/>
    <property type="match status" value="1"/>
</dbReference>
<dbReference type="SUPFAM" id="SSF53098">
    <property type="entry name" value="Ribonuclease H-like"/>
    <property type="match status" value="1"/>
</dbReference>
<reference evidence="7" key="1">
    <citation type="journal article" date="2021" name="Proc. Natl. Acad. Sci. U.S.A.">
        <title>A Catalog of Tens of Thousands of Viruses from Human Metagenomes Reveals Hidden Associations with Chronic Diseases.</title>
        <authorList>
            <person name="Tisza M.J."/>
            <person name="Buck C.B."/>
        </authorList>
    </citation>
    <scope>NUCLEOTIDE SEQUENCE</scope>
    <source>
        <strain evidence="7">Ctg6c78</strain>
    </source>
</reference>
<evidence type="ECO:0000256" key="4">
    <source>
        <dbReference type="ARBA" id="ARBA00023125"/>
    </source>
</evidence>
<sequence>MRVCGIDASTNKTGVSLFIDGEYSGHVLIDLHKIKDSHVRLPKMMQEIKRTLDDFSPDVVVMEECLLKTNISTVKLLSYLAGAIISWSTDNNVEFKFKMPAEWRKEVGLVQGPKVQREKLKQEAIELVKTKFSIDVTDDEAEGILVAYSMFCNKKIKDIDIEI</sequence>
<evidence type="ECO:0000256" key="6">
    <source>
        <dbReference type="ARBA" id="ARBA00023204"/>
    </source>
</evidence>
<dbReference type="InterPro" id="IPR012337">
    <property type="entry name" value="RNaseH-like_sf"/>
</dbReference>
<evidence type="ECO:0000256" key="5">
    <source>
        <dbReference type="ARBA" id="ARBA00023172"/>
    </source>
</evidence>
<dbReference type="GO" id="GO:0004520">
    <property type="term" value="F:DNA endonuclease activity"/>
    <property type="evidence" value="ECO:0007669"/>
    <property type="project" value="InterPro"/>
</dbReference>
<keyword evidence="3" id="KW-0460">Magnesium</keyword>
<evidence type="ECO:0000313" key="7">
    <source>
        <dbReference type="EMBL" id="DAF97036.1"/>
    </source>
</evidence>
<dbReference type="GO" id="GO:0006310">
    <property type="term" value="P:DNA recombination"/>
    <property type="evidence" value="ECO:0007669"/>
    <property type="project" value="UniProtKB-KW"/>
</dbReference>
<keyword evidence="5" id="KW-0233">DNA recombination</keyword>
<dbReference type="EMBL" id="BK016125">
    <property type="protein sequence ID" value="DAF97036.1"/>
    <property type="molecule type" value="Genomic_DNA"/>
</dbReference>
<organism evidence="7">
    <name type="scientific">Siphoviridae sp. ctg6c78</name>
    <dbReference type="NCBI Taxonomy" id="2825603"/>
    <lineage>
        <taxon>Viruses</taxon>
        <taxon>Duplodnaviria</taxon>
        <taxon>Heunggongvirae</taxon>
        <taxon>Uroviricota</taxon>
        <taxon>Caudoviricetes</taxon>
    </lineage>
</organism>
<keyword evidence="4" id="KW-0238">DNA-binding</keyword>
<accession>A0A8S5URK5</accession>
<protein>
    <submittedName>
        <fullName evidence="7">RuvC</fullName>
    </submittedName>
</protein>
<dbReference type="GO" id="GO:0006281">
    <property type="term" value="P:DNA repair"/>
    <property type="evidence" value="ECO:0007669"/>
    <property type="project" value="UniProtKB-KW"/>
</dbReference>
<proteinExistence type="inferred from homology"/>
<keyword evidence="6" id="KW-0234">DNA repair</keyword>
<evidence type="ECO:0000256" key="3">
    <source>
        <dbReference type="ARBA" id="ARBA00022842"/>
    </source>
</evidence>
<keyword evidence="2" id="KW-0227">DNA damage</keyword>